<evidence type="ECO:0000256" key="4">
    <source>
        <dbReference type="ARBA" id="ARBA00022833"/>
    </source>
</evidence>
<dbReference type="GO" id="GO:0090575">
    <property type="term" value="C:RNA polymerase II transcription regulator complex"/>
    <property type="evidence" value="ECO:0007669"/>
    <property type="project" value="TreeGrafter"/>
</dbReference>
<keyword evidence="8 11" id="KW-0675">Receptor</keyword>
<keyword evidence="9" id="KW-0539">Nucleus</keyword>
<evidence type="ECO:0000256" key="5">
    <source>
        <dbReference type="ARBA" id="ARBA00023015"/>
    </source>
</evidence>
<dbReference type="PANTHER" id="PTHR24086:SF15">
    <property type="entry name" value="NUCLEAR HORMONE RECEPTOR FTZ-F1"/>
    <property type="match status" value="1"/>
</dbReference>
<keyword evidence="4" id="KW-0862">Zinc</keyword>
<evidence type="ECO:0000256" key="7">
    <source>
        <dbReference type="ARBA" id="ARBA00023163"/>
    </source>
</evidence>
<keyword evidence="3" id="KW-0863">Zinc-finger</keyword>
<dbReference type="GO" id="GO:0009888">
    <property type="term" value="P:tissue development"/>
    <property type="evidence" value="ECO:0007669"/>
    <property type="project" value="TreeGrafter"/>
</dbReference>
<dbReference type="FunFam" id="3.30.50.10:FF:000006">
    <property type="entry name" value="Nuclear receptor subfamily 5 group A member"/>
    <property type="match status" value="1"/>
</dbReference>
<keyword evidence="7" id="KW-0804">Transcription</keyword>
<evidence type="ECO:0000256" key="9">
    <source>
        <dbReference type="ARBA" id="ARBA00023242"/>
    </source>
</evidence>
<dbReference type="SUPFAM" id="SSF57716">
    <property type="entry name" value="Glucocorticoid receptor-like (DNA-binding domain)"/>
    <property type="match status" value="1"/>
</dbReference>
<evidence type="ECO:0000256" key="1">
    <source>
        <dbReference type="ARBA" id="ARBA00004123"/>
    </source>
</evidence>
<dbReference type="OrthoDB" id="5771769at2759"/>
<dbReference type="Pfam" id="PF00105">
    <property type="entry name" value="zf-C4"/>
    <property type="match status" value="1"/>
</dbReference>
<evidence type="ECO:0000256" key="3">
    <source>
        <dbReference type="ARBA" id="ARBA00022771"/>
    </source>
</evidence>
<evidence type="ECO:0000313" key="12">
    <source>
        <dbReference type="Proteomes" id="UP000324222"/>
    </source>
</evidence>
<sequence length="222" mass="23941">MLSEMELPISVQNFNLSPQFGQLTISAAPMTVDMGGAGVGIASSALSPTYTHITSVGAGGNPTVSTNTTSSVNTNNNLLTPTLMDSGLFSGVATTTLDYTSLADMPDTKEGIEELCPVCGDKVSGYHYGLLTCESCKGFFKRTVQNKKVYTCVADRSCQIDKTQRKRCPYCRFQKCLEVGMKLEGKIGFPSCLYVSMDTSLSSHFCLFLCCFGYPLEVFPSL</sequence>
<dbReference type="PROSITE" id="PS51030">
    <property type="entry name" value="NUCLEAR_REC_DBD_2"/>
    <property type="match status" value="1"/>
</dbReference>
<dbReference type="AlphaFoldDB" id="A0A5B7H9C5"/>
<evidence type="ECO:0000256" key="2">
    <source>
        <dbReference type="ARBA" id="ARBA00022723"/>
    </source>
</evidence>
<comment type="caution">
    <text evidence="11">The sequence shown here is derived from an EMBL/GenBank/DDBJ whole genome shotgun (WGS) entry which is preliminary data.</text>
</comment>
<comment type="subcellular location">
    <subcellularLocation>
        <location evidence="1">Nucleus</location>
    </subcellularLocation>
</comment>
<dbReference type="EMBL" id="VSRR010024526">
    <property type="protein sequence ID" value="MPC66255.1"/>
    <property type="molecule type" value="Genomic_DNA"/>
</dbReference>
<dbReference type="SMART" id="SM00399">
    <property type="entry name" value="ZnF_C4"/>
    <property type="match status" value="1"/>
</dbReference>
<name>A0A5B7H9C5_PORTR</name>
<dbReference type="InterPro" id="IPR001628">
    <property type="entry name" value="Znf_hrmn_rcpt"/>
</dbReference>
<dbReference type="PRINTS" id="PR00047">
    <property type="entry name" value="STROIDFINGER"/>
</dbReference>
<organism evidence="11 12">
    <name type="scientific">Portunus trituberculatus</name>
    <name type="common">Swimming crab</name>
    <name type="synonym">Neptunus trituberculatus</name>
    <dbReference type="NCBI Taxonomy" id="210409"/>
    <lineage>
        <taxon>Eukaryota</taxon>
        <taxon>Metazoa</taxon>
        <taxon>Ecdysozoa</taxon>
        <taxon>Arthropoda</taxon>
        <taxon>Crustacea</taxon>
        <taxon>Multicrustacea</taxon>
        <taxon>Malacostraca</taxon>
        <taxon>Eumalacostraca</taxon>
        <taxon>Eucarida</taxon>
        <taxon>Decapoda</taxon>
        <taxon>Pleocyemata</taxon>
        <taxon>Brachyura</taxon>
        <taxon>Eubrachyura</taxon>
        <taxon>Portunoidea</taxon>
        <taxon>Portunidae</taxon>
        <taxon>Portuninae</taxon>
        <taxon>Portunus</taxon>
    </lineage>
</organism>
<dbReference type="GO" id="GO:0009755">
    <property type="term" value="P:hormone-mediated signaling pathway"/>
    <property type="evidence" value="ECO:0007669"/>
    <property type="project" value="TreeGrafter"/>
</dbReference>
<accession>A0A5B7H9C5</accession>
<dbReference type="Proteomes" id="UP000324222">
    <property type="component" value="Unassembled WGS sequence"/>
</dbReference>
<dbReference type="Gene3D" id="3.30.50.10">
    <property type="entry name" value="Erythroid Transcription Factor GATA-1, subunit A"/>
    <property type="match status" value="1"/>
</dbReference>
<dbReference type="PROSITE" id="PS00031">
    <property type="entry name" value="NUCLEAR_REC_DBD_1"/>
    <property type="match status" value="1"/>
</dbReference>
<dbReference type="GO" id="GO:0004879">
    <property type="term" value="F:nuclear receptor activity"/>
    <property type="evidence" value="ECO:0007669"/>
    <property type="project" value="InterPro"/>
</dbReference>
<dbReference type="InterPro" id="IPR013088">
    <property type="entry name" value="Znf_NHR/GATA"/>
</dbReference>
<dbReference type="GO" id="GO:0008270">
    <property type="term" value="F:zinc ion binding"/>
    <property type="evidence" value="ECO:0007669"/>
    <property type="project" value="UniProtKB-KW"/>
</dbReference>
<proteinExistence type="predicted"/>
<dbReference type="PANTHER" id="PTHR24086">
    <property type="entry name" value="NUCLEAR RECEPTOR SUBFAMILY 5 GROUP A"/>
    <property type="match status" value="1"/>
</dbReference>
<evidence type="ECO:0000259" key="10">
    <source>
        <dbReference type="PROSITE" id="PS51030"/>
    </source>
</evidence>
<dbReference type="GO" id="GO:0000978">
    <property type="term" value="F:RNA polymerase II cis-regulatory region sequence-specific DNA binding"/>
    <property type="evidence" value="ECO:0007669"/>
    <property type="project" value="TreeGrafter"/>
</dbReference>
<protein>
    <submittedName>
        <fullName evidence="11">Nuclear hormone receptor FTZ-F1</fullName>
    </submittedName>
</protein>
<dbReference type="InterPro" id="IPR016355">
    <property type="entry name" value="NR5-like"/>
</dbReference>
<evidence type="ECO:0000256" key="6">
    <source>
        <dbReference type="ARBA" id="ARBA00023125"/>
    </source>
</evidence>
<keyword evidence="2" id="KW-0479">Metal-binding</keyword>
<evidence type="ECO:0000313" key="11">
    <source>
        <dbReference type="EMBL" id="MPC66255.1"/>
    </source>
</evidence>
<keyword evidence="6" id="KW-0238">DNA-binding</keyword>
<gene>
    <name evidence="11" type="primary">FTZ-F1_1</name>
    <name evidence="11" type="ORF">E2C01_060402</name>
</gene>
<feature type="domain" description="Nuclear receptor" evidence="10">
    <location>
        <begin position="113"/>
        <end position="188"/>
    </location>
</feature>
<keyword evidence="5" id="KW-0805">Transcription regulation</keyword>
<keyword evidence="12" id="KW-1185">Reference proteome</keyword>
<evidence type="ECO:0000256" key="8">
    <source>
        <dbReference type="ARBA" id="ARBA00023170"/>
    </source>
</evidence>
<reference evidence="11 12" key="1">
    <citation type="submission" date="2019-05" db="EMBL/GenBank/DDBJ databases">
        <title>Another draft genome of Portunus trituberculatus and its Hox gene families provides insights of decapod evolution.</title>
        <authorList>
            <person name="Jeong J.-H."/>
            <person name="Song I."/>
            <person name="Kim S."/>
            <person name="Choi T."/>
            <person name="Kim D."/>
            <person name="Ryu S."/>
            <person name="Kim W."/>
        </authorList>
    </citation>
    <scope>NUCLEOTIDE SEQUENCE [LARGE SCALE GENOMIC DNA]</scope>
    <source>
        <tissue evidence="11">Muscle</tissue>
    </source>
</reference>